<dbReference type="InterPro" id="IPR002300">
    <property type="entry name" value="aa-tRNA-synth_Ia"/>
</dbReference>
<dbReference type="EMBL" id="QFOT01000010">
    <property type="protein sequence ID" value="PZP56974.1"/>
    <property type="molecule type" value="Genomic_DNA"/>
</dbReference>
<dbReference type="CDD" id="cd07960">
    <property type="entry name" value="Anticodon_Ia_Ile_BEm"/>
    <property type="match status" value="1"/>
</dbReference>
<protein>
    <recommendedName>
        <fullName evidence="10">Isoleucine--tRNA ligase</fullName>
        <ecNumber evidence="10">6.1.1.5</ecNumber>
    </recommendedName>
    <alternativeName>
        <fullName evidence="10">Isoleucyl-tRNA synthetase</fullName>
        <shortName evidence="10">IleRS</shortName>
    </alternativeName>
</protein>
<dbReference type="InterPro" id="IPR002301">
    <property type="entry name" value="Ile-tRNA-ligase"/>
</dbReference>
<comment type="caution">
    <text evidence="13">The sequence shown here is derived from an EMBL/GenBank/DDBJ whole genome shotgun (WGS) entry which is preliminary data.</text>
</comment>
<dbReference type="SUPFAM" id="SSF52374">
    <property type="entry name" value="Nucleotidylyl transferase"/>
    <property type="match status" value="1"/>
</dbReference>
<evidence type="ECO:0000256" key="5">
    <source>
        <dbReference type="ARBA" id="ARBA00022840"/>
    </source>
</evidence>
<dbReference type="Pfam" id="PF00133">
    <property type="entry name" value="tRNA-synt_1"/>
    <property type="match status" value="1"/>
</dbReference>
<evidence type="ECO:0000256" key="1">
    <source>
        <dbReference type="ARBA" id="ARBA00006887"/>
    </source>
</evidence>
<dbReference type="PANTHER" id="PTHR42765:SF1">
    <property type="entry name" value="ISOLEUCINE--TRNA LIGASE, MITOCHONDRIAL"/>
    <property type="match status" value="1"/>
</dbReference>
<dbReference type="InterPro" id="IPR050081">
    <property type="entry name" value="Ile-tRNA_ligase"/>
</dbReference>
<comment type="function">
    <text evidence="8 10">Catalyzes the attachment of isoleucine to tRNA(Ile). As IleRS can inadvertently accommodate and process structurally similar amino acids such as valine, to avoid such errors it has two additional distinct tRNA(Ile)-dependent editing activities. One activity is designated as 'pretransfer' editing and involves the hydrolysis of activated Val-AMP. The other activity is designated 'posttransfer' editing and involves deacylation of mischarged Val-tRNA(Ile).</text>
</comment>
<dbReference type="InterPro" id="IPR033708">
    <property type="entry name" value="Anticodon_Ile_BEm"/>
</dbReference>
<feature type="domain" description="Aminoacyl-tRNA synthetase class Ia" evidence="11">
    <location>
        <begin position="35"/>
        <end position="668"/>
    </location>
</feature>
<dbReference type="FunFam" id="3.40.50.620:FF:000042">
    <property type="entry name" value="Isoleucine--tRNA ligase"/>
    <property type="match status" value="1"/>
</dbReference>
<sequence length="956" mass="108535">MTPTDLNADLYKDTVFLPKTDFPMRGELPQKEPAILKRWQEMDLYAQIRAASKGREKWILHWGPPYANGRAHVGHAFTKSLKDIVNRSKQMAGFDAPLVPGWDCHGLPIEWKIEERYREKGLNKDDVPVLQFRQECREFAQEWADIQSDDFQRFGVLADWGNPYMTLHKKSEADIAREIHKFLLNGLLYKGVKPVMWSVVEKTALAEAEVEYKEHKSITIWVKFPVVSTKNKQAEGASVVIWTTTPWTMPSNRAVAFGADIDYAVYTINSAEEGSRAAAGDKIVLATKLAADVMKAAKISDYSQGEIFKGSALEGTVLAHPLRGQGYDYDVPILEGDFVTDDAGTGFVHIAPSHGEDDYFLYVKHFGGRDIPDNVTDDGKMRDHVPNFAGLSIYNDKGEMGDVNFAVLKALDAAKNLLHKGSLKHEYPHSWRSKAPLIFRTTPQWFIAMDEKSGDATLREKSLQGIKDTKWYPAAGENRITSMIANRPDWCISRQRTWGVPIALFTRKLDGKVLDDKDVLARIGDIFEAEGSDAWYARPASDFLGNKYNAEDYDQVFDVVDVWFESGCTHAFVCEARDDLHSPADLYLEGSDQHRGWFHSSLLESCGTRGHAPYKSVLTHGFVLDEKGYKMSKSVGNVVDPHEILKTYGADILRLWAITSDYSQDVKIGESLLKNTSDLYRRFRNTFRFLLGALDGLTKEELIAESDYAKMPELERYVLDQLARLNKKIDDAIAIHDYNEMIHLLHHFCNLELSSFYFDIRKDRLYCDRPDLFERRATRTVMARLFEYLSHRLATVMPFTTEEAWSYRPKGVFSENESIHLNNFMDVPKEWHDDTLSARWDGIKEIRAAVLAAIEPRRTDKTIGSSLEAYPHITLPEQLAKLVEGIDFAEVCITSQALVKAGPAEEIKVTIEKADGNKCVRCWKVLPEVGTDPDYPDLSLRDADAVRYYQNEKKAA</sequence>
<dbReference type="InterPro" id="IPR009080">
    <property type="entry name" value="tRNAsynth_Ia_anticodon-bd"/>
</dbReference>
<dbReference type="PRINTS" id="PR00984">
    <property type="entry name" value="TRNASYNTHILE"/>
</dbReference>
<dbReference type="AlphaFoldDB" id="A0A2W5FRC8"/>
<dbReference type="InterPro" id="IPR023585">
    <property type="entry name" value="Ile-tRNA-ligase_type1"/>
</dbReference>
<evidence type="ECO:0000256" key="8">
    <source>
        <dbReference type="ARBA" id="ARBA00025217"/>
    </source>
</evidence>
<comment type="domain">
    <text evidence="10">IleRS has two distinct active sites: one for aminoacylation and one for editing. The misactivated valine is translocated from the active site to the editing site, which sterically excludes the correctly activated isoleucine. The single editing site contains two valyl binding pockets, one specific for each substrate (Val-AMP or Val-tRNA(Ile)).</text>
</comment>
<evidence type="ECO:0000313" key="13">
    <source>
        <dbReference type="EMBL" id="PZP56974.1"/>
    </source>
</evidence>
<comment type="subcellular location">
    <subcellularLocation>
        <location evidence="10">Cytoplasm</location>
    </subcellularLocation>
</comment>
<dbReference type="Proteomes" id="UP000249739">
    <property type="component" value="Unassembled WGS sequence"/>
</dbReference>
<evidence type="ECO:0000256" key="9">
    <source>
        <dbReference type="ARBA" id="ARBA00048359"/>
    </source>
</evidence>
<comment type="catalytic activity">
    <reaction evidence="9 10">
        <text>tRNA(Ile) + L-isoleucine + ATP = L-isoleucyl-tRNA(Ile) + AMP + diphosphate</text>
        <dbReference type="Rhea" id="RHEA:11060"/>
        <dbReference type="Rhea" id="RHEA-COMP:9666"/>
        <dbReference type="Rhea" id="RHEA-COMP:9695"/>
        <dbReference type="ChEBI" id="CHEBI:30616"/>
        <dbReference type="ChEBI" id="CHEBI:33019"/>
        <dbReference type="ChEBI" id="CHEBI:58045"/>
        <dbReference type="ChEBI" id="CHEBI:78442"/>
        <dbReference type="ChEBI" id="CHEBI:78528"/>
        <dbReference type="ChEBI" id="CHEBI:456215"/>
        <dbReference type="EC" id="6.1.1.5"/>
    </reaction>
</comment>
<gene>
    <name evidence="10" type="primary">ileS</name>
    <name evidence="13" type="ORF">DI586_01785</name>
</gene>
<feature type="domain" description="Methionyl/Valyl/Leucyl/Isoleucyl-tRNA synthetase anticodon-binding" evidence="12">
    <location>
        <begin position="715"/>
        <end position="869"/>
    </location>
</feature>
<evidence type="ECO:0000259" key="12">
    <source>
        <dbReference type="Pfam" id="PF08264"/>
    </source>
</evidence>
<feature type="short sequence motif" description="'KMSKS' region" evidence="10">
    <location>
        <begin position="630"/>
        <end position="634"/>
    </location>
</feature>
<dbReference type="Gene3D" id="1.10.730.20">
    <property type="match status" value="1"/>
</dbReference>
<evidence type="ECO:0000256" key="7">
    <source>
        <dbReference type="ARBA" id="ARBA00023146"/>
    </source>
</evidence>
<dbReference type="SUPFAM" id="SSF47323">
    <property type="entry name" value="Anticodon-binding domain of a subclass of class I aminoacyl-tRNA synthetases"/>
    <property type="match status" value="1"/>
</dbReference>
<dbReference type="InterPro" id="IPR009008">
    <property type="entry name" value="Val/Leu/Ile-tRNA-synth_edit"/>
</dbReference>
<dbReference type="Gene3D" id="1.10.10.830">
    <property type="entry name" value="Ile-tRNA synthetase CP2 domain-like"/>
    <property type="match status" value="1"/>
</dbReference>
<evidence type="ECO:0000259" key="11">
    <source>
        <dbReference type="Pfam" id="PF00133"/>
    </source>
</evidence>
<dbReference type="InterPro" id="IPR014729">
    <property type="entry name" value="Rossmann-like_a/b/a_fold"/>
</dbReference>
<dbReference type="InterPro" id="IPR013155">
    <property type="entry name" value="M/V/L/I-tRNA-synth_anticd-bd"/>
</dbReference>
<dbReference type="PANTHER" id="PTHR42765">
    <property type="entry name" value="SOLEUCYL-TRNA SYNTHETASE"/>
    <property type="match status" value="1"/>
</dbReference>
<keyword evidence="4 10" id="KW-0547">Nucleotide-binding</keyword>
<feature type="short sequence motif" description="'HIGH' region" evidence="10">
    <location>
        <begin position="65"/>
        <end position="75"/>
    </location>
</feature>
<dbReference type="Gene3D" id="3.40.50.620">
    <property type="entry name" value="HUPs"/>
    <property type="match status" value="2"/>
</dbReference>
<dbReference type="HAMAP" id="MF_02002">
    <property type="entry name" value="Ile_tRNA_synth_type1"/>
    <property type="match status" value="1"/>
</dbReference>
<keyword evidence="6 10" id="KW-0648">Protein biosynthesis</keyword>
<dbReference type="EC" id="6.1.1.5" evidence="10"/>
<dbReference type="Pfam" id="PF08264">
    <property type="entry name" value="Anticodon_1"/>
    <property type="match status" value="1"/>
</dbReference>
<evidence type="ECO:0000256" key="2">
    <source>
        <dbReference type="ARBA" id="ARBA00022490"/>
    </source>
</evidence>
<dbReference type="NCBIfam" id="TIGR00392">
    <property type="entry name" value="ileS"/>
    <property type="match status" value="1"/>
</dbReference>
<dbReference type="GO" id="GO:0002161">
    <property type="term" value="F:aminoacyl-tRNA deacylase activity"/>
    <property type="evidence" value="ECO:0007669"/>
    <property type="project" value="InterPro"/>
</dbReference>
<keyword evidence="5 10" id="KW-0067">ATP-binding</keyword>
<feature type="binding site" evidence="10">
    <location>
        <position position="589"/>
    </location>
    <ligand>
        <name>L-isoleucyl-5'-AMP</name>
        <dbReference type="ChEBI" id="CHEBI:178002"/>
    </ligand>
</feature>
<proteinExistence type="inferred from homology"/>
<comment type="caution">
    <text evidence="10">Lacks conserved residue(s) required for the propagation of feature annotation.</text>
</comment>
<dbReference type="GO" id="GO:0006428">
    <property type="term" value="P:isoleucyl-tRNA aminoacylation"/>
    <property type="evidence" value="ECO:0007669"/>
    <property type="project" value="UniProtKB-UniRule"/>
</dbReference>
<keyword evidence="7 10" id="KW-0030">Aminoacyl-tRNA synthetase</keyword>
<evidence type="ECO:0000256" key="4">
    <source>
        <dbReference type="ARBA" id="ARBA00022741"/>
    </source>
</evidence>
<keyword evidence="2 10" id="KW-0963">Cytoplasm</keyword>
<dbReference type="SUPFAM" id="SSF50677">
    <property type="entry name" value="ValRS/IleRS/LeuRS editing domain"/>
    <property type="match status" value="1"/>
</dbReference>
<organism evidence="13 14">
    <name type="scientific">Micavibrio aeruginosavorus</name>
    <dbReference type="NCBI Taxonomy" id="349221"/>
    <lineage>
        <taxon>Bacteria</taxon>
        <taxon>Pseudomonadati</taxon>
        <taxon>Bdellovibrionota</taxon>
        <taxon>Bdellovibrionia</taxon>
        <taxon>Bdellovibrionales</taxon>
        <taxon>Pseudobdellovibrionaceae</taxon>
        <taxon>Micavibrio</taxon>
    </lineage>
</organism>
<evidence type="ECO:0000256" key="6">
    <source>
        <dbReference type="ARBA" id="ARBA00022917"/>
    </source>
</evidence>
<evidence type="ECO:0000313" key="14">
    <source>
        <dbReference type="Proteomes" id="UP000249739"/>
    </source>
</evidence>
<name>A0A2W5FRC8_9BACT</name>
<evidence type="ECO:0000256" key="10">
    <source>
        <dbReference type="HAMAP-Rule" id="MF_02002"/>
    </source>
</evidence>
<dbReference type="GO" id="GO:0004822">
    <property type="term" value="F:isoleucine-tRNA ligase activity"/>
    <property type="evidence" value="ECO:0007669"/>
    <property type="project" value="UniProtKB-UniRule"/>
</dbReference>
<reference evidence="13 14" key="1">
    <citation type="submission" date="2017-08" db="EMBL/GenBank/DDBJ databases">
        <title>Infants hospitalized years apart are colonized by the same room-sourced microbial strains.</title>
        <authorList>
            <person name="Brooks B."/>
            <person name="Olm M.R."/>
            <person name="Firek B.A."/>
            <person name="Baker R."/>
            <person name="Thomas B.C."/>
            <person name="Morowitz M.J."/>
            <person name="Banfield J.F."/>
        </authorList>
    </citation>
    <scope>NUCLEOTIDE SEQUENCE [LARGE SCALE GENOMIC DNA]</scope>
    <source>
        <strain evidence="13">S2_006_000_R2_64</strain>
    </source>
</reference>
<evidence type="ECO:0000256" key="3">
    <source>
        <dbReference type="ARBA" id="ARBA00022598"/>
    </source>
</evidence>
<dbReference type="GO" id="GO:0005829">
    <property type="term" value="C:cytosol"/>
    <property type="evidence" value="ECO:0007669"/>
    <property type="project" value="TreeGrafter"/>
</dbReference>
<comment type="subunit">
    <text evidence="10">Monomer.</text>
</comment>
<comment type="similarity">
    <text evidence="1 10">Belongs to the class-I aminoacyl-tRNA synthetase family. IleS type 1 subfamily.</text>
</comment>
<dbReference type="Gene3D" id="3.90.740.10">
    <property type="entry name" value="Valyl/Leucyl/Isoleucyl-tRNA synthetase, editing domain"/>
    <property type="match status" value="1"/>
</dbReference>
<dbReference type="GO" id="GO:0000049">
    <property type="term" value="F:tRNA binding"/>
    <property type="evidence" value="ECO:0007669"/>
    <property type="project" value="InterPro"/>
</dbReference>
<accession>A0A2W5FRC8</accession>
<keyword evidence="3 10" id="KW-0436">Ligase</keyword>
<dbReference type="GO" id="GO:0005524">
    <property type="term" value="F:ATP binding"/>
    <property type="evidence" value="ECO:0007669"/>
    <property type="project" value="UniProtKB-UniRule"/>
</dbReference>
<feature type="binding site" evidence="10">
    <location>
        <position position="633"/>
    </location>
    <ligand>
        <name>ATP</name>
        <dbReference type="ChEBI" id="CHEBI:30616"/>
    </ligand>
</feature>